<dbReference type="Proteomes" id="UP000501451">
    <property type="component" value="Chromosome"/>
</dbReference>
<dbReference type="AlphaFoldDB" id="A0A6G7KBA8"/>
<dbReference type="EMBL" id="CP049740">
    <property type="protein sequence ID" value="QII82512.1"/>
    <property type="molecule type" value="Genomic_DNA"/>
</dbReference>
<dbReference type="PANTHER" id="PTHR43664">
    <property type="entry name" value="MONOAMINE OXIDASE-RELATED"/>
    <property type="match status" value="1"/>
</dbReference>
<protein>
    <submittedName>
        <fullName evidence="1">Enoyl-CoA hydratase</fullName>
    </submittedName>
</protein>
<evidence type="ECO:0000313" key="1">
    <source>
        <dbReference type="EMBL" id="QII82512.1"/>
    </source>
</evidence>
<keyword evidence="2" id="KW-1185">Reference proteome</keyword>
<dbReference type="Gene3D" id="3.10.129.10">
    <property type="entry name" value="Hotdog Thioesterase"/>
    <property type="match status" value="1"/>
</dbReference>
<accession>A0A6G7KBA8</accession>
<dbReference type="SUPFAM" id="SSF54637">
    <property type="entry name" value="Thioesterase/thiol ester dehydrase-isomerase"/>
    <property type="match status" value="1"/>
</dbReference>
<proteinExistence type="predicted"/>
<organism evidence="1 2">
    <name type="scientific">Jeotgalibaca arthritidis</name>
    <dbReference type="NCBI Taxonomy" id="1868794"/>
    <lineage>
        <taxon>Bacteria</taxon>
        <taxon>Bacillati</taxon>
        <taxon>Bacillota</taxon>
        <taxon>Bacilli</taxon>
        <taxon>Lactobacillales</taxon>
        <taxon>Carnobacteriaceae</taxon>
        <taxon>Jeotgalibaca</taxon>
    </lineage>
</organism>
<dbReference type="PANTHER" id="PTHR43664:SF1">
    <property type="entry name" value="BETA-METHYLMALYL-COA DEHYDRATASE"/>
    <property type="match status" value="1"/>
</dbReference>
<reference evidence="1 2" key="1">
    <citation type="journal article" date="2017" name="Int. J. Syst. Evol. Microbiol.">
        <title>Jeotgalibaca porci sp. nov. and Jeotgalibaca arthritidis sp. nov., isolated from pigs, and emended description of the genus Jeotgalibaca.</title>
        <authorList>
            <person name="Zamora L."/>
            <person name="Perez-Sancho M."/>
            <person name="Dominguez L."/>
            <person name="Fernandez-Garayzabal J.F."/>
            <person name="Vela A.I."/>
        </authorList>
    </citation>
    <scope>NUCLEOTIDE SEQUENCE [LARGE SCALE GENOMIC DNA]</scope>
    <source>
        <strain evidence="1 2">CECT 9157</strain>
    </source>
</reference>
<dbReference type="KEGG" id="jar:G7057_08795"/>
<dbReference type="InterPro" id="IPR052342">
    <property type="entry name" value="MCH/BMMD"/>
</dbReference>
<sequence>MALEDIKIGKTIDEIEEGDSLSVTEVIELKDILLYLGLTNDNNPLYLQYDYTQLTKYKKPIVPAVLIIGILTSNVSKHLPGPGSNVVDVSLDILEPIHHSTTITFEFEVKRVDERREQVTIAVEGNSLSGDRLLEAELIVETPEKLIVSHPETIE</sequence>
<dbReference type="RefSeq" id="WP_076766853.1">
    <property type="nucleotide sequence ID" value="NZ_CP049740.1"/>
</dbReference>
<name>A0A6G7KBA8_9LACT</name>
<dbReference type="InterPro" id="IPR029069">
    <property type="entry name" value="HotDog_dom_sf"/>
</dbReference>
<evidence type="ECO:0000313" key="2">
    <source>
        <dbReference type="Proteomes" id="UP000501451"/>
    </source>
</evidence>
<gene>
    <name evidence="1" type="ORF">G7057_08795</name>
</gene>